<proteinExistence type="predicted"/>
<dbReference type="EMBL" id="SNZA01000002">
    <property type="protein sequence ID" value="TDR14009.1"/>
    <property type="molecule type" value="Genomic_DNA"/>
</dbReference>
<gene>
    <name evidence="2" type="ORF">C8D85_1542</name>
</gene>
<dbReference type="OrthoDB" id="2242787at2"/>
<keyword evidence="1" id="KW-1133">Transmembrane helix</keyword>
<feature type="transmembrane region" description="Helical" evidence="1">
    <location>
        <begin position="113"/>
        <end position="131"/>
    </location>
</feature>
<evidence type="ECO:0000256" key="1">
    <source>
        <dbReference type="SAM" id="Phobius"/>
    </source>
</evidence>
<comment type="caution">
    <text evidence="2">The sequence shown here is derived from an EMBL/GenBank/DDBJ whole genome shotgun (WGS) entry which is preliminary data.</text>
</comment>
<name>A0A4R6X7T2_9GAMM</name>
<sequence>MDWIKWSMGGAAMVLAIAGFVPYIVQVLNGRVKPHVFSWLIWGLTTTIVFFAQLQADGGIGAWPIGVSGFITLYVAFLAYLKRGDASSTVLDWWFLAAALASLPLWYLTQDPLWAVIILTVVDVLGFGPTARKAYHYPFEESRAFFLLIILRNACAIIALEAYSLATVLFPFVMALACVLLLAMMQYRRLRLAQSIVS</sequence>
<keyword evidence="1" id="KW-0472">Membrane</keyword>
<reference evidence="2 3" key="1">
    <citation type="submission" date="2019-03" db="EMBL/GenBank/DDBJ databases">
        <title>Genomic Encyclopedia of Type Strains, Phase IV (KMG-IV): sequencing the most valuable type-strain genomes for metagenomic binning, comparative biology and taxonomic classification.</title>
        <authorList>
            <person name="Goeker M."/>
        </authorList>
    </citation>
    <scope>NUCLEOTIDE SEQUENCE [LARGE SCALE GENOMIC DNA]</scope>
    <source>
        <strain evidence="2 3">DSM 5604</strain>
    </source>
</reference>
<dbReference type="Proteomes" id="UP000295729">
    <property type="component" value="Unassembled WGS sequence"/>
</dbReference>
<dbReference type="RefSeq" id="WP_133561294.1">
    <property type="nucleotide sequence ID" value="NZ_SNZA01000002.1"/>
</dbReference>
<keyword evidence="3" id="KW-1185">Reference proteome</keyword>
<protein>
    <submittedName>
        <fullName evidence="2">Uncharacterized protein</fullName>
    </submittedName>
</protein>
<evidence type="ECO:0000313" key="2">
    <source>
        <dbReference type="EMBL" id="TDR14009.1"/>
    </source>
</evidence>
<feature type="transmembrane region" description="Helical" evidence="1">
    <location>
        <begin position="37"/>
        <end position="54"/>
    </location>
</feature>
<feature type="transmembrane region" description="Helical" evidence="1">
    <location>
        <begin position="143"/>
        <end position="160"/>
    </location>
</feature>
<dbReference type="AlphaFoldDB" id="A0A4R6X7T2"/>
<evidence type="ECO:0000313" key="3">
    <source>
        <dbReference type="Proteomes" id="UP000295729"/>
    </source>
</evidence>
<feature type="transmembrane region" description="Helical" evidence="1">
    <location>
        <begin position="60"/>
        <end position="81"/>
    </location>
</feature>
<accession>A0A4R6X7T2</accession>
<feature type="transmembrane region" description="Helical" evidence="1">
    <location>
        <begin position="6"/>
        <end position="25"/>
    </location>
</feature>
<feature type="transmembrane region" description="Helical" evidence="1">
    <location>
        <begin position="166"/>
        <end position="185"/>
    </location>
</feature>
<organism evidence="2 3">
    <name type="scientific">Marinomonas communis</name>
    <dbReference type="NCBI Taxonomy" id="28254"/>
    <lineage>
        <taxon>Bacteria</taxon>
        <taxon>Pseudomonadati</taxon>
        <taxon>Pseudomonadota</taxon>
        <taxon>Gammaproteobacteria</taxon>
        <taxon>Oceanospirillales</taxon>
        <taxon>Oceanospirillaceae</taxon>
        <taxon>Marinomonas</taxon>
    </lineage>
</organism>
<keyword evidence="1" id="KW-0812">Transmembrane</keyword>
<feature type="transmembrane region" description="Helical" evidence="1">
    <location>
        <begin position="90"/>
        <end position="107"/>
    </location>
</feature>